<proteinExistence type="predicted"/>
<organism evidence="1">
    <name type="scientific">Rhizophora mucronata</name>
    <name type="common">Asiatic mangrove</name>
    <dbReference type="NCBI Taxonomy" id="61149"/>
    <lineage>
        <taxon>Eukaryota</taxon>
        <taxon>Viridiplantae</taxon>
        <taxon>Streptophyta</taxon>
        <taxon>Embryophyta</taxon>
        <taxon>Tracheophyta</taxon>
        <taxon>Spermatophyta</taxon>
        <taxon>Magnoliopsida</taxon>
        <taxon>eudicotyledons</taxon>
        <taxon>Gunneridae</taxon>
        <taxon>Pentapetalae</taxon>
        <taxon>rosids</taxon>
        <taxon>fabids</taxon>
        <taxon>Malpighiales</taxon>
        <taxon>Rhizophoraceae</taxon>
        <taxon>Rhizophora</taxon>
    </lineage>
</organism>
<name>A0A2P2N3D2_RHIMU</name>
<evidence type="ECO:0000313" key="1">
    <source>
        <dbReference type="EMBL" id="MBX36965.1"/>
    </source>
</evidence>
<reference evidence="1" key="1">
    <citation type="submission" date="2018-02" db="EMBL/GenBank/DDBJ databases">
        <title>Rhizophora mucronata_Transcriptome.</title>
        <authorList>
            <person name="Meera S.P."/>
            <person name="Sreeshan A."/>
            <person name="Augustine A."/>
        </authorList>
    </citation>
    <scope>NUCLEOTIDE SEQUENCE</scope>
    <source>
        <tissue evidence="1">Leaf</tissue>
    </source>
</reference>
<accession>A0A2P2N3D2</accession>
<dbReference type="AlphaFoldDB" id="A0A2P2N3D2"/>
<protein>
    <submittedName>
        <fullName evidence="1">Uncharacterized protein</fullName>
    </submittedName>
</protein>
<sequence length="36" mass="4028">MTHPSPIRKKKTTMCVTSYDGFEALHGLQFGSFVVI</sequence>
<dbReference type="EMBL" id="GGEC01056481">
    <property type="protein sequence ID" value="MBX36965.1"/>
    <property type="molecule type" value="Transcribed_RNA"/>
</dbReference>